<evidence type="ECO:0000313" key="2">
    <source>
        <dbReference type="EMBL" id="OKH23095.1"/>
    </source>
</evidence>
<dbReference type="Pfam" id="PF14229">
    <property type="entry name" value="DUF4332"/>
    <property type="match status" value="1"/>
</dbReference>
<proteinExistence type="predicted"/>
<dbReference type="STRING" id="247279.NIES1031_18480"/>
<dbReference type="AlphaFoldDB" id="A0A1U7HHS3"/>
<keyword evidence="3" id="KW-1185">Reference proteome</keyword>
<organism evidence="2 3">
    <name type="scientific">Chroogloeocystis siderophila 5.2 s.c.1</name>
    <dbReference type="NCBI Taxonomy" id="247279"/>
    <lineage>
        <taxon>Bacteria</taxon>
        <taxon>Bacillati</taxon>
        <taxon>Cyanobacteriota</taxon>
        <taxon>Cyanophyceae</taxon>
        <taxon>Oscillatoriophycideae</taxon>
        <taxon>Chroococcales</taxon>
        <taxon>Chroococcaceae</taxon>
        <taxon>Chroogloeocystis</taxon>
    </lineage>
</organism>
<sequence length="148" mass="16640">MQNLDRFPQSKVISKNWQISKLPGLNAQEQAQLAQLGVSTTLQLLQQCQTTTQRQALATQLRVRVETVNKWVALANLARIPSVGCQYCGVLLHIGIISVAQLAQTPLHQLHQQVLRLQVTTTQRRDLCPSRSEMQVWINQARSLASHL</sequence>
<dbReference type="EMBL" id="MRCC01000017">
    <property type="protein sequence ID" value="OKH23095.1"/>
    <property type="molecule type" value="Genomic_DNA"/>
</dbReference>
<dbReference type="Proteomes" id="UP000185984">
    <property type="component" value="Unassembled WGS sequence"/>
</dbReference>
<comment type="caution">
    <text evidence="2">The sequence shown here is derived from an EMBL/GenBank/DDBJ whole genome shotgun (WGS) entry which is preliminary data.</text>
</comment>
<dbReference type="RefSeq" id="WP_073550961.1">
    <property type="nucleotide sequence ID" value="NZ_MRCC01000017.1"/>
</dbReference>
<name>A0A1U7HHS3_9CHRO</name>
<evidence type="ECO:0000313" key="3">
    <source>
        <dbReference type="Proteomes" id="UP000185984"/>
    </source>
</evidence>
<feature type="domain" description="DUF4332" evidence="1">
    <location>
        <begin position="23"/>
        <end position="144"/>
    </location>
</feature>
<reference evidence="2 3" key="1">
    <citation type="submission" date="2016-11" db="EMBL/GenBank/DDBJ databases">
        <title>Draft Genome Sequences of Nine Cyanobacterial Strains from Diverse Habitats.</title>
        <authorList>
            <person name="Zhu T."/>
            <person name="Hou S."/>
            <person name="Lu X."/>
            <person name="Hess W.R."/>
        </authorList>
    </citation>
    <scope>NUCLEOTIDE SEQUENCE [LARGE SCALE GENOMIC DNA]</scope>
    <source>
        <strain evidence="2 3">5.2 s.c.1</strain>
    </source>
</reference>
<protein>
    <recommendedName>
        <fullName evidence="1">DUF4332 domain-containing protein</fullName>
    </recommendedName>
</protein>
<accession>A0A1U7HHS3</accession>
<dbReference type="OrthoDB" id="530698at2"/>
<gene>
    <name evidence="2" type="ORF">NIES1031_18480</name>
</gene>
<evidence type="ECO:0000259" key="1">
    <source>
        <dbReference type="Pfam" id="PF14229"/>
    </source>
</evidence>
<dbReference type="InterPro" id="IPR025567">
    <property type="entry name" value="DUF4332"/>
</dbReference>